<feature type="transmembrane region" description="Helical" evidence="6">
    <location>
        <begin position="16"/>
        <end position="37"/>
    </location>
</feature>
<evidence type="ECO:0000256" key="2">
    <source>
        <dbReference type="ARBA" id="ARBA00022448"/>
    </source>
</evidence>
<reference evidence="8 9" key="1">
    <citation type="submission" date="2014-06" db="EMBL/GenBank/DDBJ databases">
        <title>Whole Genome Sequences of Three Symbiotic Endozoicomonas Bacteria.</title>
        <authorList>
            <person name="Neave M.J."/>
            <person name="Apprill A."/>
            <person name="Voolstra C.R."/>
        </authorList>
    </citation>
    <scope>NUCLEOTIDE SEQUENCE [LARGE SCALE GENOMIC DNA]</scope>
    <source>
        <strain evidence="8 9">DSM 22380</strain>
    </source>
</reference>
<dbReference type="GO" id="GO:0015086">
    <property type="term" value="F:cadmium ion transmembrane transporter activity"/>
    <property type="evidence" value="ECO:0007669"/>
    <property type="project" value="TreeGrafter"/>
</dbReference>
<accession>A0A081KDT2</accession>
<comment type="caution">
    <text evidence="8">The sequence shown here is derived from an EMBL/GenBank/DDBJ whole genome shotgun (WGS) entry which is preliminary data.</text>
</comment>
<evidence type="ECO:0000256" key="6">
    <source>
        <dbReference type="SAM" id="Phobius"/>
    </source>
</evidence>
<dbReference type="GO" id="GO:0006882">
    <property type="term" value="P:intracellular zinc ion homeostasis"/>
    <property type="evidence" value="ECO:0007669"/>
    <property type="project" value="TreeGrafter"/>
</dbReference>
<dbReference type="GO" id="GO:0015093">
    <property type="term" value="F:ferrous iron transmembrane transporter activity"/>
    <property type="evidence" value="ECO:0007669"/>
    <property type="project" value="TreeGrafter"/>
</dbReference>
<evidence type="ECO:0000259" key="7">
    <source>
        <dbReference type="Pfam" id="PF01545"/>
    </source>
</evidence>
<dbReference type="eggNOG" id="COG3965">
    <property type="taxonomic scope" value="Bacteria"/>
</dbReference>
<evidence type="ECO:0000313" key="9">
    <source>
        <dbReference type="Proteomes" id="UP000027997"/>
    </source>
</evidence>
<keyword evidence="3 6" id="KW-0812">Transmembrane</keyword>
<proteinExistence type="predicted"/>
<dbReference type="Gene3D" id="1.20.1510.10">
    <property type="entry name" value="Cation efflux protein transmembrane domain"/>
    <property type="match status" value="1"/>
</dbReference>
<sequence length="304" mass="33879">MSQNMHQRQLLTELNILRFSVLLELFFGITGVLVALYSGSQAVLLDGSYSLICTLTMMANVRVSQLVKQPPSIENPYGHPTLEPMMLILEGLILLGLCITLMAASTYKLFTGGYTPEFDLALGYEIFSTIIGGAAATAFFLLNRSRPSPLIYFEFQEWLVDTAVSAAAAAAFSIAYLLGSDHPVTPYIDSSLTLSLVLILTLLPLKTVLKNIKQLLLQDSASPKLIEKVIDAISKQNGIIPRQNIHISMIWLGRWLWVNIDIEVYNNTHLDREELKSISNITESIVSSVCKFYRLKLSFNFPEK</sequence>
<keyword evidence="9" id="KW-1185">Reference proteome</keyword>
<gene>
    <name evidence="8" type="ORF">GV64_17645</name>
</gene>
<dbReference type="InterPro" id="IPR050291">
    <property type="entry name" value="CDF_Transporter"/>
</dbReference>
<dbReference type="STRING" id="305900.GV64_17645"/>
<dbReference type="InterPro" id="IPR058533">
    <property type="entry name" value="Cation_efflux_TM"/>
</dbReference>
<feature type="domain" description="Cation efflux protein transmembrane" evidence="7">
    <location>
        <begin position="19"/>
        <end position="216"/>
    </location>
</feature>
<evidence type="ECO:0000256" key="3">
    <source>
        <dbReference type="ARBA" id="ARBA00022692"/>
    </source>
</evidence>
<organism evidence="8 9">
    <name type="scientific">Endozoicomonas elysicola</name>
    <dbReference type="NCBI Taxonomy" id="305900"/>
    <lineage>
        <taxon>Bacteria</taxon>
        <taxon>Pseudomonadati</taxon>
        <taxon>Pseudomonadota</taxon>
        <taxon>Gammaproteobacteria</taxon>
        <taxon>Oceanospirillales</taxon>
        <taxon>Endozoicomonadaceae</taxon>
        <taxon>Endozoicomonas</taxon>
    </lineage>
</organism>
<dbReference type="AlphaFoldDB" id="A0A081KDT2"/>
<protein>
    <recommendedName>
        <fullName evidence="7">Cation efflux protein transmembrane domain-containing protein</fullName>
    </recommendedName>
</protein>
<comment type="subcellular location">
    <subcellularLocation>
        <location evidence="1">Membrane</location>
        <topology evidence="1">Multi-pass membrane protein</topology>
    </subcellularLocation>
</comment>
<keyword evidence="2" id="KW-0813">Transport</keyword>
<dbReference type="GO" id="GO:0005886">
    <property type="term" value="C:plasma membrane"/>
    <property type="evidence" value="ECO:0007669"/>
    <property type="project" value="TreeGrafter"/>
</dbReference>
<dbReference type="EMBL" id="JOJP01000001">
    <property type="protein sequence ID" value="KEI72308.1"/>
    <property type="molecule type" value="Genomic_DNA"/>
</dbReference>
<name>A0A081KDT2_9GAMM</name>
<keyword evidence="4 6" id="KW-1133">Transmembrane helix</keyword>
<dbReference type="Proteomes" id="UP000027997">
    <property type="component" value="Unassembled WGS sequence"/>
</dbReference>
<evidence type="ECO:0000313" key="8">
    <source>
        <dbReference type="EMBL" id="KEI72308.1"/>
    </source>
</evidence>
<evidence type="ECO:0000256" key="1">
    <source>
        <dbReference type="ARBA" id="ARBA00004141"/>
    </source>
</evidence>
<feature type="transmembrane region" description="Helical" evidence="6">
    <location>
        <begin position="158"/>
        <end position="178"/>
    </location>
</feature>
<feature type="transmembrane region" description="Helical" evidence="6">
    <location>
        <begin position="87"/>
        <end position="110"/>
    </location>
</feature>
<evidence type="ECO:0000256" key="4">
    <source>
        <dbReference type="ARBA" id="ARBA00022989"/>
    </source>
</evidence>
<dbReference type="PANTHER" id="PTHR43840">
    <property type="entry name" value="MITOCHONDRIAL METAL TRANSPORTER 1-RELATED"/>
    <property type="match status" value="1"/>
</dbReference>
<keyword evidence="5 6" id="KW-0472">Membrane</keyword>
<dbReference type="GO" id="GO:0015341">
    <property type="term" value="F:zinc efflux antiporter activity"/>
    <property type="evidence" value="ECO:0007669"/>
    <property type="project" value="TreeGrafter"/>
</dbReference>
<dbReference type="Pfam" id="PF01545">
    <property type="entry name" value="Cation_efflux"/>
    <property type="match status" value="1"/>
</dbReference>
<dbReference type="PANTHER" id="PTHR43840:SF15">
    <property type="entry name" value="MITOCHONDRIAL METAL TRANSPORTER 1-RELATED"/>
    <property type="match status" value="1"/>
</dbReference>
<dbReference type="InterPro" id="IPR027469">
    <property type="entry name" value="Cation_efflux_TMD_sf"/>
</dbReference>
<evidence type="ECO:0000256" key="5">
    <source>
        <dbReference type="ARBA" id="ARBA00023136"/>
    </source>
</evidence>
<feature type="transmembrane region" description="Helical" evidence="6">
    <location>
        <begin position="122"/>
        <end position="142"/>
    </location>
</feature>
<dbReference type="SUPFAM" id="SSF161111">
    <property type="entry name" value="Cation efflux protein transmembrane domain-like"/>
    <property type="match status" value="1"/>
</dbReference>